<gene>
    <name evidence="3" type="ORF">SAMN05443638_102126</name>
</gene>
<dbReference type="Gene3D" id="3.40.350.10">
    <property type="entry name" value="Creatinase/prolidase N-terminal domain"/>
    <property type="match status" value="1"/>
</dbReference>
<feature type="domain" description="Peptidase M24" evidence="1">
    <location>
        <begin position="138"/>
        <end position="341"/>
    </location>
</feature>
<dbReference type="Pfam" id="PF01321">
    <property type="entry name" value="Creatinase_N"/>
    <property type="match status" value="1"/>
</dbReference>
<dbReference type="InterPro" id="IPR036005">
    <property type="entry name" value="Creatinase/aminopeptidase-like"/>
</dbReference>
<dbReference type="InterPro" id="IPR050659">
    <property type="entry name" value="Peptidase_M24B"/>
</dbReference>
<dbReference type="SUPFAM" id="SSF55920">
    <property type="entry name" value="Creatinase/aminopeptidase"/>
    <property type="match status" value="1"/>
</dbReference>
<protein>
    <submittedName>
        <fullName evidence="3">Xaa-Pro dipeptidase</fullName>
    </submittedName>
</protein>
<dbReference type="PANTHER" id="PTHR46112:SF3">
    <property type="entry name" value="AMINOPEPTIDASE YPDF"/>
    <property type="match status" value="1"/>
</dbReference>
<dbReference type="Pfam" id="PF00557">
    <property type="entry name" value="Peptidase_M24"/>
    <property type="match status" value="1"/>
</dbReference>
<dbReference type="InterPro" id="IPR000587">
    <property type="entry name" value="Creatinase_N"/>
</dbReference>
<dbReference type="SUPFAM" id="SSF53092">
    <property type="entry name" value="Creatinase/prolidase N-terminal domain"/>
    <property type="match status" value="1"/>
</dbReference>
<dbReference type="CDD" id="cd01092">
    <property type="entry name" value="APP-like"/>
    <property type="match status" value="1"/>
</dbReference>
<proteinExistence type="predicted"/>
<feature type="domain" description="Creatinase N-terminal" evidence="2">
    <location>
        <begin position="5"/>
        <end position="131"/>
    </location>
</feature>
<dbReference type="Gene3D" id="3.90.230.10">
    <property type="entry name" value="Creatinase/methionine aminopeptidase superfamily"/>
    <property type="match status" value="1"/>
</dbReference>
<dbReference type="STRING" id="1533.SAMN05443638_102126"/>
<accession>A0A1M4TCF6</accession>
<dbReference type="EMBL" id="FQVM01000002">
    <property type="protein sequence ID" value="SHE42156.1"/>
    <property type="molecule type" value="Genomic_DNA"/>
</dbReference>
<dbReference type="AlphaFoldDB" id="A0A1M4TCF6"/>
<evidence type="ECO:0000259" key="1">
    <source>
        <dbReference type="Pfam" id="PF00557"/>
    </source>
</evidence>
<sequence length="358" mass="40396">MNKSRINKVLCCMEKEGLKQMIVSSPAAIFYLTGKWIEPGERMLTLYINAKGDKKLIINKLFPTEPQSGLDLLWYSDIEDPIELLSTIIDKNDVLAVDKTWPAHFLIKLMDKKAARGFVNGSPIIDRVRMIKDAEEIELMRKASLINDKVMGEIFKEISKDNSEKKMCSLLGEFYEKEGAQGFSFEPIVAYGANGADPHHSNDNSLPKKGDSITIDTGCRNKFYCSDMTRTFFYGEPSEESKKVYEIVREANLRGIEKVKAGVRFCDIDKAARDYIESFGYGEYFTHRTGHSIGIETHDFGDVSSINKEQVKPGMIFSIEPGIYLPGKVGVRIEDLVVVTEDGCEVLNHYTKDLIVVE</sequence>
<evidence type="ECO:0000313" key="3">
    <source>
        <dbReference type="EMBL" id="SHE42156.1"/>
    </source>
</evidence>
<dbReference type="Proteomes" id="UP000184035">
    <property type="component" value="Unassembled WGS sequence"/>
</dbReference>
<dbReference type="OrthoDB" id="9806388at2"/>
<dbReference type="InterPro" id="IPR000994">
    <property type="entry name" value="Pept_M24"/>
</dbReference>
<organism evidence="3 4">
    <name type="scientific">Clostridium fallax</name>
    <dbReference type="NCBI Taxonomy" id="1533"/>
    <lineage>
        <taxon>Bacteria</taxon>
        <taxon>Bacillati</taxon>
        <taxon>Bacillota</taxon>
        <taxon>Clostridia</taxon>
        <taxon>Eubacteriales</taxon>
        <taxon>Clostridiaceae</taxon>
        <taxon>Clostridium</taxon>
    </lineage>
</organism>
<keyword evidence="4" id="KW-1185">Reference proteome</keyword>
<evidence type="ECO:0000313" key="4">
    <source>
        <dbReference type="Proteomes" id="UP000184035"/>
    </source>
</evidence>
<dbReference type="InterPro" id="IPR029149">
    <property type="entry name" value="Creatin/AminoP/Spt16_N"/>
</dbReference>
<reference evidence="3 4" key="1">
    <citation type="submission" date="2016-11" db="EMBL/GenBank/DDBJ databases">
        <authorList>
            <person name="Jaros S."/>
            <person name="Januszkiewicz K."/>
            <person name="Wedrychowicz H."/>
        </authorList>
    </citation>
    <scope>NUCLEOTIDE SEQUENCE [LARGE SCALE GENOMIC DNA]</scope>
    <source>
        <strain evidence="3 4">DSM 2631</strain>
    </source>
</reference>
<name>A0A1M4TCF6_9CLOT</name>
<dbReference type="RefSeq" id="WP_072892538.1">
    <property type="nucleotide sequence ID" value="NZ_FQVM01000002.1"/>
</dbReference>
<dbReference type="PANTHER" id="PTHR46112">
    <property type="entry name" value="AMINOPEPTIDASE"/>
    <property type="match status" value="1"/>
</dbReference>
<evidence type="ECO:0000259" key="2">
    <source>
        <dbReference type="Pfam" id="PF01321"/>
    </source>
</evidence>